<dbReference type="GO" id="GO:0005524">
    <property type="term" value="F:ATP binding"/>
    <property type="evidence" value="ECO:0007669"/>
    <property type="project" value="UniProtKB-KW"/>
</dbReference>
<accession>A0A9D9DRG0</accession>
<sequence length="301" mass="34396">MESIIECRNLTHFYGKRLIYENLNFKVPEGRILGLLGKNGTGKTTTINILSGYLEPRKGECLIFGENIRNMNPATRARIGLLIEGHVQYQFMTIRQIERFYSAFYPQWRKDAYYELMAKLKVAPGQRIANMSCGQRSQVALGLILAQNPDLLVLDDFSLGLDPGYRRLFVDYLREYAKAEGKTVFLTSHIIQDMERLVDDCIIMDYGRILLQCPVAQILSNFRIYRCQIDEYRNGEALLSSIEGCGKLYHPSLIRQNLEFGSFLSDAEVGQILQQKQIGYSQLRSEGVGLEEAFLSLTGKY</sequence>
<dbReference type="PANTHER" id="PTHR43158">
    <property type="entry name" value="SKFA PEPTIDE EXPORT ATP-BINDING PROTEIN SKFE"/>
    <property type="match status" value="1"/>
</dbReference>
<keyword evidence="1" id="KW-0547">Nucleotide-binding</keyword>
<dbReference type="AlphaFoldDB" id="A0A9D9DRG0"/>
<reference evidence="4" key="2">
    <citation type="journal article" date="2021" name="PeerJ">
        <title>Extensive microbial diversity within the chicken gut microbiome revealed by metagenomics and culture.</title>
        <authorList>
            <person name="Gilroy R."/>
            <person name="Ravi A."/>
            <person name="Getino M."/>
            <person name="Pursley I."/>
            <person name="Horton D.L."/>
            <person name="Alikhan N.F."/>
            <person name="Baker D."/>
            <person name="Gharbi K."/>
            <person name="Hall N."/>
            <person name="Watson M."/>
            <person name="Adriaenssens E.M."/>
            <person name="Foster-Nyarko E."/>
            <person name="Jarju S."/>
            <person name="Secka A."/>
            <person name="Antonio M."/>
            <person name="Oren A."/>
            <person name="Chaudhuri R.R."/>
            <person name="La Ragione R."/>
            <person name="Hildebrand F."/>
            <person name="Pallen M.J."/>
        </authorList>
    </citation>
    <scope>NUCLEOTIDE SEQUENCE</scope>
    <source>
        <strain evidence="4">2889</strain>
    </source>
</reference>
<reference evidence="4" key="1">
    <citation type="submission" date="2020-10" db="EMBL/GenBank/DDBJ databases">
        <authorList>
            <person name="Gilroy R."/>
        </authorList>
    </citation>
    <scope>NUCLEOTIDE SEQUENCE</scope>
    <source>
        <strain evidence="4">2889</strain>
    </source>
</reference>
<dbReference type="GO" id="GO:0016887">
    <property type="term" value="F:ATP hydrolysis activity"/>
    <property type="evidence" value="ECO:0007669"/>
    <property type="project" value="InterPro"/>
</dbReference>
<dbReference type="Pfam" id="PF00005">
    <property type="entry name" value="ABC_tran"/>
    <property type="match status" value="1"/>
</dbReference>
<feature type="domain" description="ABC transporter" evidence="3">
    <location>
        <begin position="5"/>
        <end position="231"/>
    </location>
</feature>
<gene>
    <name evidence="4" type="ORF">IAB08_03045</name>
</gene>
<dbReference type="SMART" id="SM00382">
    <property type="entry name" value="AAA"/>
    <property type="match status" value="1"/>
</dbReference>
<keyword evidence="2 4" id="KW-0067">ATP-binding</keyword>
<proteinExistence type="predicted"/>
<protein>
    <submittedName>
        <fullName evidence="4">ABC transporter ATP-binding protein</fullName>
    </submittedName>
</protein>
<evidence type="ECO:0000313" key="5">
    <source>
        <dbReference type="Proteomes" id="UP000823612"/>
    </source>
</evidence>
<dbReference type="Gene3D" id="3.40.50.300">
    <property type="entry name" value="P-loop containing nucleotide triphosphate hydrolases"/>
    <property type="match status" value="1"/>
</dbReference>
<evidence type="ECO:0000259" key="3">
    <source>
        <dbReference type="PROSITE" id="PS50893"/>
    </source>
</evidence>
<dbReference type="InterPro" id="IPR003593">
    <property type="entry name" value="AAA+_ATPase"/>
</dbReference>
<organism evidence="4 5">
    <name type="scientific">Candidatus Pullibacteroides excrementavium</name>
    <dbReference type="NCBI Taxonomy" id="2840905"/>
    <lineage>
        <taxon>Bacteria</taxon>
        <taxon>Pseudomonadati</taxon>
        <taxon>Bacteroidota</taxon>
        <taxon>Bacteroidia</taxon>
        <taxon>Bacteroidales</taxon>
        <taxon>Candidatus Pullibacteroides</taxon>
    </lineage>
</organism>
<dbReference type="Proteomes" id="UP000823612">
    <property type="component" value="Unassembled WGS sequence"/>
</dbReference>
<dbReference type="CDD" id="cd03230">
    <property type="entry name" value="ABC_DR_subfamily_A"/>
    <property type="match status" value="1"/>
</dbReference>
<dbReference type="SUPFAM" id="SSF52540">
    <property type="entry name" value="P-loop containing nucleoside triphosphate hydrolases"/>
    <property type="match status" value="1"/>
</dbReference>
<evidence type="ECO:0000256" key="1">
    <source>
        <dbReference type="ARBA" id="ARBA00022741"/>
    </source>
</evidence>
<dbReference type="PANTHER" id="PTHR43158:SF10">
    <property type="entry name" value="ABC TRANSPORTER ATP-BINDING PROTEIN YTRB"/>
    <property type="match status" value="1"/>
</dbReference>
<evidence type="ECO:0000313" key="4">
    <source>
        <dbReference type="EMBL" id="MBO8432258.1"/>
    </source>
</evidence>
<evidence type="ECO:0000256" key="2">
    <source>
        <dbReference type="ARBA" id="ARBA00022840"/>
    </source>
</evidence>
<dbReference type="PROSITE" id="PS50893">
    <property type="entry name" value="ABC_TRANSPORTER_2"/>
    <property type="match status" value="1"/>
</dbReference>
<dbReference type="InterPro" id="IPR027417">
    <property type="entry name" value="P-loop_NTPase"/>
</dbReference>
<comment type="caution">
    <text evidence="4">The sequence shown here is derived from an EMBL/GenBank/DDBJ whole genome shotgun (WGS) entry which is preliminary data.</text>
</comment>
<name>A0A9D9DRG0_9BACT</name>
<dbReference type="InterPro" id="IPR003439">
    <property type="entry name" value="ABC_transporter-like_ATP-bd"/>
</dbReference>
<dbReference type="EMBL" id="JADIMZ010000039">
    <property type="protein sequence ID" value="MBO8432258.1"/>
    <property type="molecule type" value="Genomic_DNA"/>
</dbReference>